<keyword evidence="5 6" id="KW-0472">Membrane</keyword>
<feature type="transmembrane region" description="Helical" evidence="6">
    <location>
        <begin position="154"/>
        <end position="176"/>
    </location>
</feature>
<dbReference type="Proteomes" id="UP001143981">
    <property type="component" value="Unassembled WGS sequence"/>
</dbReference>
<evidence type="ECO:0000256" key="1">
    <source>
        <dbReference type="ARBA" id="ARBA00004141"/>
    </source>
</evidence>
<feature type="transmembrane region" description="Helical" evidence="6">
    <location>
        <begin position="90"/>
        <end position="107"/>
    </location>
</feature>
<name>A0A9W8CV53_9FUNG</name>
<dbReference type="PANTHER" id="PTHR30028:SF0">
    <property type="entry name" value="PROTEIN ALUMINUM SENSITIVE 3"/>
    <property type="match status" value="1"/>
</dbReference>
<evidence type="ECO:0000256" key="3">
    <source>
        <dbReference type="ARBA" id="ARBA00022692"/>
    </source>
</evidence>
<evidence type="ECO:0000256" key="4">
    <source>
        <dbReference type="ARBA" id="ARBA00022989"/>
    </source>
</evidence>
<dbReference type="InterPro" id="IPR005226">
    <property type="entry name" value="UPF0014_fam"/>
</dbReference>
<comment type="similarity">
    <text evidence="2">Belongs to the UPF0014 family.</text>
</comment>
<evidence type="ECO:0000313" key="8">
    <source>
        <dbReference type="Proteomes" id="UP001143981"/>
    </source>
</evidence>
<evidence type="ECO:0000256" key="5">
    <source>
        <dbReference type="ARBA" id="ARBA00023136"/>
    </source>
</evidence>
<dbReference type="AlphaFoldDB" id="A0A9W8CV53"/>
<dbReference type="GO" id="GO:0005886">
    <property type="term" value="C:plasma membrane"/>
    <property type="evidence" value="ECO:0007669"/>
    <property type="project" value="TreeGrafter"/>
</dbReference>
<accession>A0A9W8CV53</accession>
<reference evidence="7" key="1">
    <citation type="submission" date="2022-07" db="EMBL/GenBank/DDBJ databases">
        <title>Phylogenomic reconstructions and comparative analyses of Kickxellomycotina fungi.</title>
        <authorList>
            <person name="Reynolds N.K."/>
            <person name="Stajich J.E."/>
            <person name="Barry K."/>
            <person name="Grigoriev I.V."/>
            <person name="Crous P."/>
            <person name="Smith M.E."/>
        </authorList>
    </citation>
    <scope>NUCLEOTIDE SEQUENCE</scope>
    <source>
        <strain evidence="7">BCRC 34381</strain>
    </source>
</reference>
<feature type="transmembrane region" description="Helical" evidence="6">
    <location>
        <begin position="119"/>
        <end position="142"/>
    </location>
</feature>
<protein>
    <submittedName>
        <fullName evidence="7">Uncharacterized protein</fullName>
    </submittedName>
</protein>
<dbReference type="PANTHER" id="PTHR30028">
    <property type="entry name" value="UPF0014 INNER MEMBRANE PROTEIN YBBM-RELATED"/>
    <property type="match status" value="1"/>
</dbReference>
<evidence type="ECO:0000256" key="2">
    <source>
        <dbReference type="ARBA" id="ARBA00005268"/>
    </source>
</evidence>
<keyword evidence="4 6" id="KW-1133">Transmembrane helix</keyword>
<dbReference type="EMBL" id="JANBOI010001141">
    <property type="protein sequence ID" value="KAJ1727319.1"/>
    <property type="molecule type" value="Genomic_DNA"/>
</dbReference>
<proteinExistence type="inferred from homology"/>
<organism evidence="7 8">
    <name type="scientific">Coemansia biformis</name>
    <dbReference type="NCBI Taxonomy" id="1286918"/>
    <lineage>
        <taxon>Eukaryota</taxon>
        <taxon>Fungi</taxon>
        <taxon>Fungi incertae sedis</taxon>
        <taxon>Zoopagomycota</taxon>
        <taxon>Kickxellomycotina</taxon>
        <taxon>Kickxellomycetes</taxon>
        <taxon>Kickxellales</taxon>
        <taxon>Kickxellaceae</taxon>
        <taxon>Coemansia</taxon>
    </lineage>
</organism>
<comment type="caution">
    <text evidence="7">The sequence shown here is derived from an EMBL/GenBank/DDBJ whole genome shotgun (WGS) entry which is preliminary data.</text>
</comment>
<feature type="transmembrane region" description="Helical" evidence="6">
    <location>
        <begin position="212"/>
        <end position="231"/>
    </location>
</feature>
<dbReference type="OrthoDB" id="432685at2759"/>
<feature type="transmembrane region" description="Helical" evidence="6">
    <location>
        <begin position="37"/>
        <end position="56"/>
    </location>
</feature>
<sequence length="374" mass="39617">MLAETVVGWLAQQRWYAPAAGYAAFGDDEQQLSLSNVGIAALLLALNVGLSTWLGLGMSKSVIIAAVRCSVQLTALGMILKQVFETNNPIYIMGMAIILGVLAALEVSRWRARRRIPGLFWGVFVSILGSCLAAALFGNAFSLNMDPAYTASKFIPTIGMLFGSSLIGVSIGVDSITEKVDNERGRIESMLTFGASRWEVVQPLTADALRAALAPVITNLSVTGLISIPGVMTGWVLGGADVLQASRYQQIILFMITASTASSTLLAVLYCAYVLVDKLPVLRVDRIERTTRTPMTPARSDLALDSRTSSRMALLRAGCRPKSDMALSRNASTAVSSPSVSSVRVGAGASLPTPEAMALLKSRLSRVSGGSNPS</sequence>
<keyword evidence="3 6" id="KW-0812">Transmembrane</keyword>
<feature type="transmembrane region" description="Helical" evidence="6">
    <location>
        <begin position="63"/>
        <end position="84"/>
    </location>
</feature>
<evidence type="ECO:0000256" key="6">
    <source>
        <dbReference type="SAM" id="Phobius"/>
    </source>
</evidence>
<gene>
    <name evidence="7" type="ORF">LPJ61_004633</name>
</gene>
<feature type="transmembrane region" description="Helical" evidence="6">
    <location>
        <begin position="251"/>
        <end position="276"/>
    </location>
</feature>
<dbReference type="Pfam" id="PF03649">
    <property type="entry name" value="UPF0014"/>
    <property type="match status" value="1"/>
</dbReference>
<comment type="subcellular location">
    <subcellularLocation>
        <location evidence="1">Membrane</location>
        <topology evidence="1">Multi-pass membrane protein</topology>
    </subcellularLocation>
</comment>
<keyword evidence="8" id="KW-1185">Reference proteome</keyword>
<evidence type="ECO:0000313" key="7">
    <source>
        <dbReference type="EMBL" id="KAJ1727319.1"/>
    </source>
</evidence>